<dbReference type="InterPro" id="IPR028325">
    <property type="entry name" value="VG_K_chnl"/>
</dbReference>
<dbReference type="InterPro" id="IPR005821">
    <property type="entry name" value="Ion_trans_dom"/>
</dbReference>
<keyword evidence="9" id="KW-0406">Ion transport</keyword>
<evidence type="ECO:0000256" key="4">
    <source>
        <dbReference type="ARBA" id="ARBA00022692"/>
    </source>
</evidence>
<keyword evidence="7" id="KW-0630">Potassium</keyword>
<dbReference type="GO" id="GO:0001508">
    <property type="term" value="P:action potential"/>
    <property type="evidence" value="ECO:0007669"/>
    <property type="project" value="TreeGrafter"/>
</dbReference>
<evidence type="ECO:0000256" key="2">
    <source>
        <dbReference type="ARBA" id="ARBA00022448"/>
    </source>
</evidence>
<dbReference type="PRINTS" id="PR00169">
    <property type="entry name" value="KCHANNEL"/>
</dbReference>
<protein>
    <submittedName>
        <fullName evidence="14">Ion transport protein</fullName>
    </submittedName>
</protein>
<keyword evidence="6" id="KW-0851">Voltage-gated channel</keyword>
<dbReference type="Gene3D" id="1.10.287.70">
    <property type="match status" value="1"/>
</dbReference>
<dbReference type="PANTHER" id="PTHR11537">
    <property type="entry name" value="VOLTAGE-GATED POTASSIUM CHANNEL"/>
    <property type="match status" value="1"/>
</dbReference>
<keyword evidence="3" id="KW-0633">Potassium transport</keyword>
<feature type="transmembrane region" description="Helical" evidence="12">
    <location>
        <begin position="208"/>
        <end position="229"/>
    </location>
</feature>
<evidence type="ECO:0000256" key="7">
    <source>
        <dbReference type="ARBA" id="ARBA00022958"/>
    </source>
</evidence>
<sequence length="235" mass="26236">MKKRIYEIIEVSKPGDIASGLYDGVMIAVIVLSIFPLAFKETTAAFEIIDKITVAIFIIDYFFRLITADIKLRKGPASFFLYPLSPMALIDLISILPSFTPISGGFRLLKIFRFLRALRVFRIFKSFRYSKSITIIIDVIRSQKEPLIAVCSLAVGYVLVSALVIFNVEPDTFETFFDAVYWATVSLTTMGYGDIYPVTTIGRIVTMISSFVGIAIVALPAGIITAGYMERINHN</sequence>
<evidence type="ECO:0000313" key="14">
    <source>
        <dbReference type="EMBL" id="XCD07631.1"/>
    </source>
</evidence>
<keyword evidence="8 12" id="KW-1133">Transmembrane helix</keyword>
<organism evidence="14">
    <name type="scientific">Dulem virus 33</name>
    <dbReference type="NCBI Taxonomy" id="3145751"/>
    <lineage>
        <taxon>Viruses</taxon>
        <taxon>Duplodnaviria</taxon>
        <taxon>Heunggongvirae</taxon>
        <taxon>Uroviricota</taxon>
        <taxon>Caudoviricetes</taxon>
    </lineage>
</organism>
<evidence type="ECO:0000256" key="1">
    <source>
        <dbReference type="ARBA" id="ARBA00004141"/>
    </source>
</evidence>
<evidence type="ECO:0000256" key="12">
    <source>
        <dbReference type="SAM" id="Phobius"/>
    </source>
</evidence>
<feature type="domain" description="Ion transport" evidence="13">
    <location>
        <begin position="25"/>
        <end position="228"/>
    </location>
</feature>
<dbReference type="PANTHER" id="PTHR11537:SF254">
    <property type="entry name" value="POTASSIUM VOLTAGE-GATED CHANNEL PROTEIN SHAB"/>
    <property type="match status" value="1"/>
</dbReference>
<keyword evidence="4 12" id="KW-0812">Transmembrane</keyword>
<reference evidence="14" key="1">
    <citation type="submission" date="2024-03" db="EMBL/GenBank/DDBJ databases">
        <title>Diverse circular DNA viruses in blood, oral, and fecal samples of captive lemurs.</title>
        <authorList>
            <person name="Paietta E.N."/>
            <person name="Kraberger S."/>
            <person name="Lund M.C."/>
            <person name="Custer J.M."/>
            <person name="Vargas K.M."/>
            <person name="Ehmke E.E."/>
            <person name="Yoder A.D."/>
            <person name="Varsani A."/>
        </authorList>
    </citation>
    <scope>NUCLEOTIDE SEQUENCE</scope>
    <source>
        <strain evidence="14">Duke_28FS_2</strain>
    </source>
</reference>
<keyword evidence="2" id="KW-0813">Transport</keyword>
<dbReference type="SUPFAM" id="SSF81324">
    <property type="entry name" value="Voltage-gated potassium channels"/>
    <property type="match status" value="1"/>
</dbReference>
<evidence type="ECO:0000256" key="3">
    <source>
        <dbReference type="ARBA" id="ARBA00022538"/>
    </source>
</evidence>
<proteinExistence type="predicted"/>
<dbReference type="GO" id="GO:0008076">
    <property type="term" value="C:voltage-gated potassium channel complex"/>
    <property type="evidence" value="ECO:0007669"/>
    <property type="project" value="InterPro"/>
</dbReference>
<dbReference type="InterPro" id="IPR027359">
    <property type="entry name" value="Volt_channel_dom_sf"/>
</dbReference>
<comment type="subcellular location">
    <subcellularLocation>
        <location evidence="1">Membrane</location>
        <topology evidence="1">Multi-pass membrane protein</topology>
    </subcellularLocation>
</comment>
<name>A0AAU8B7Q9_9CAUD</name>
<dbReference type="EMBL" id="PP511792">
    <property type="protein sequence ID" value="XCD07631.1"/>
    <property type="molecule type" value="Genomic_DNA"/>
</dbReference>
<accession>A0AAU8B7Q9</accession>
<dbReference type="GO" id="GO:0005249">
    <property type="term" value="F:voltage-gated potassium channel activity"/>
    <property type="evidence" value="ECO:0007669"/>
    <property type="project" value="InterPro"/>
</dbReference>
<keyword evidence="5" id="KW-0631">Potassium channel</keyword>
<dbReference type="Pfam" id="PF00520">
    <property type="entry name" value="Ion_trans"/>
    <property type="match status" value="1"/>
</dbReference>
<evidence type="ECO:0000256" key="11">
    <source>
        <dbReference type="ARBA" id="ARBA00023303"/>
    </source>
</evidence>
<evidence type="ECO:0000256" key="8">
    <source>
        <dbReference type="ARBA" id="ARBA00022989"/>
    </source>
</evidence>
<feature type="transmembrane region" description="Helical" evidence="12">
    <location>
        <begin position="21"/>
        <end position="39"/>
    </location>
</feature>
<evidence type="ECO:0000256" key="5">
    <source>
        <dbReference type="ARBA" id="ARBA00022826"/>
    </source>
</evidence>
<evidence type="ECO:0000256" key="10">
    <source>
        <dbReference type="ARBA" id="ARBA00023136"/>
    </source>
</evidence>
<evidence type="ECO:0000256" key="9">
    <source>
        <dbReference type="ARBA" id="ARBA00023065"/>
    </source>
</evidence>
<evidence type="ECO:0000259" key="13">
    <source>
        <dbReference type="Pfam" id="PF00520"/>
    </source>
</evidence>
<feature type="transmembrane region" description="Helical" evidence="12">
    <location>
        <begin position="79"/>
        <end position="99"/>
    </location>
</feature>
<keyword evidence="10 12" id="KW-0472">Membrane</keyword>
<keyword evidence="11" id="KW-0407">Ion channel</keyword>
<evidence type="ECO:0000256" key="6">
    <source>
        <dbReference type="ARBA" id="ARBA00022882"/>
    </source>
</evidence>
<feature type="transmembrane region" description="Helical" evidence="12">
    <location>
        <begin position="145"/>
        <end position="167"/>
    </location>
</feature>
<dbReference type="Gene3D" id="1.20.120.350">
    <property type="entry name" value="Voltage-gated potassium channels. Chain C"/>
    <property type="match status" value="1"/>
</dbReference>